<dbReference type="GO" id="GO:0009279">
    <property type="term" value="C:cell outer membrane"/>
    <property type="evidence" value="ECO:0007669"/>
    <property type="project" value="UniProtKB-SubCell"/>
</dbReference>
<feature type="domain" description="TonB-dependent receptor plug" evidence="14">
    <location>
        <begin position="53"/>
        <end position="166"/>
    </location>
</feature>
<keyword evidence="9 10" id="KW-0998">Cell outer membrane</keyword>
<evidence type="ECO:0000256" key="6">
    <source>
        <dbReference type="ARBA" id="ARBA00023077"/>
    </source>
</evidence>
<evidence type="ECO:0000256" key="5">
    <source>
        <dbReference type="ARBA" id="ARBA00022692"/>
    </source>
</evidence>
<evidence type="ECO:0000256" key="1">
    <source>
        <dbReference type="ARBA" id="ARBA00004571"/>
    </source>
</evidence>
<dbReference type="InterPro" id="IPR039426">
    <property type="entry name" value="TonB-dep_rcpt-like"/>
</dbReference>
<evidence type="ECO:0000313" key="15">
    <source>
        <dbReference type="EMBL" id="CDG84462.1"/>
    </source>
</evidence>
<dbReference type="InterPro" id="IPR000531">
    <property type="entry name" value="Beta-barrel_TonB"/>
</dbReference>
<evidence type="ECO:0000256" key="10">
    <source>
        <dbReference type="PROSITE-ProRule" id="PRU01360"/>
    </source>
</evidence>
<gene>
    <name evidence="15" type="ORF">GJA_3850</name>
</gene>
<dbReference type="PATRIC" id="fig|1349767.4.peg.439"/>
<evidence type="ECO:0000256" key="3">
    <source>
        <dbReference type="ARBA" id="ARBA00022448"/>
    </source>
</evidence>
<comment type="similarity">
    <text evidence="2 10 11">Belongs to the TonB-dependent receptor family.</text>
</comment>
<dbReference type="InterPro" id="IPR036942">
    <property type="entry name" value="Beta-barrel_TonB_sf"/>
</dbReference>
<dbReference type="InterPro" id="IPR012910">
    <property type="entry name" value="Plug_dom"/>
</dbReference>
<dbReference type="CDD" id="cd01347">
    <property type="entry name" value="ligand_gated_channel"/>
    <property type="match status" value="1"/>
</dbReference>
<dbReference type="SUPFAM" id="SSF56935">
    <property type="entry name" value="Porins"/>
    <property type="match status" value="1"/>
</dbReference>
<proteinExistence type="inferred from homology"/>
<feature type="signal peptide" evidence="12">
    <location>
        <begin position="1"/>
        <end position="19"/>
    </location>
</feature>
<evidence type="ECO:0000256" key="9">
    <source>
        <dbReference type="ARBA" id="ARBA00023237"/>
    </source>
</evidence>
<dbReference type="AlphaFoldDB" id="W0VB30"/>
<name>W0VB30_9BURK</name>
<keyword evidence="12" id="KW-0732">Signal</keyword>
<dbReference type="PROSITE" id="PS52016">
    <property type="entry name" value="TONB_DEPENDENT_REC_3"/>
    <property type="match status" value="1"/>
</dbReference>
<evidence type="ECO:0000256" key="8">
    <source>
        <dbReference type="ARBA" id="ARBA00023170"/>
    </source>
</evidence>
<dbReference type="eggNOG" id="COG4771">
    <property type="taxonomic scope" value="Bacteria"/>
</dbReference>
<sequence>MPVLSMLVGGLCAAAPAFGQSAQGAAAADATAVRAQDVVVVTGARGEARSIAKSLSPIDVVGARELAATGKQNLRDALATLYPSYSNTPGFKGQTGIAVATATLRGLDANSVLVLVNGKRRHKTPLIINGQSPTDLDLIPASAVDHIEILRDGAAAQYGSDAISGVINIILKTNGSGGALSYLYGQYGDTVGDFDGKGKTNNLLFNQGFELGQDGGFISISASADAHRATNDQGPIPQATKLYFGDDPRETSQSRYKMIMGKPAGETYNLAYNAELPVGPNVTLYSYGTAGNRRSQGWGYYRPANSPQNYADVYPDGFIPKFETRENDYQLVAGARGTGLLGWNWDLSSSYGHDKADIATRDSLNGSLGPAYQGQHDFYDGALVSGEWVTNLDLTRNVQTRWFAKPLSVAAGYEHRREQFQQQAGEWASYANGGYAFTSGPLTGQRPNSGASGMAGFSPDVAGSHARTNDALYADFSQAFTQKWSGAAAARFEHYNDFGNVRTGKLSTRYEVSDGVALRATLSNGFSAPTLQQQYYTTKVGGYTTDPLTGALRQSFALSAPANSVVARALGAQDLQPQRSVNQSVGIVLKPSASTNISLDAYQIAIRNRIISTPTLQGATVNNILNSAGLGAEAITSVTYFTNAASTVTRGLDLVIDHRTLLPAGYGKIDWIFTSNQNQTKVNSLAGIPAVLADSGISYNRATISALTENNPKNITSLSALWKVDKFDLTIKETRYSKVSNASSVAAARDEVVDAALITNLNLGYALNKHARLSIGADNLFGKRPNELNAEAKKFFAIPVTSPSYSWYSPYGIDGGYYYARLDVSW</sequence>
<organism evidence="15 16">
    <name type="scientific">Janthinobacterium agaricidamnosum NBRC 102515 = DSM 9628</name>
    <dbReference type="NCBI Taxonomy" id="1349767"/>
    <lineage>
        <taxon>Bacteria</taxon>
        <taxon>Pseudomonadati</taxon>
        <taxon>Pseudomonadota</taxon>
        <taxon>Betaproteobacteria</taxon>
        <taxon>Burkholderiales</taxon>
        <taxon>Oxalobacteraceae</taxon>
        <taxon>Janthinobacterium</taxon>
    </lineage>
</organism>
<protein>
    <submittedName>
        <fullName evidence="15">TonB-dependent Receptor Plug domain protein</fullName>
    </submittedName>
</protein>
<keyword evidence="3 10" id="KW-0813">Transport</keyword>
<accession>W0VB30</accession>
<evidence type="ECO:0000256" key="12">
    <source>
        <dbReference type="SAM" id="SignalP"/>
    </source>
</evidence>
<keyword evidence="5 10" id="KW-0812">Transmembrane</keyword>
<keyword evidence="4 10" id="KW-1134">Transmembrane beta strand</keyword>
<dbReference type="STRING" id="1349767.GJA_3850"/>
<evidence type="ECO:0000256" key="4">
    <source>
        <dbReference type="ARBA" id="ARBA00022452"/>
    </source>
</evidence>
<dbReference type="Pfam" id="PF00593">
    <property type="entry name" value="TonB_dep_Rec_b-barrel"/>
    <property type="match status" value="1"/>
</dbReference>
<dbReference type="PANTHER" id="PTHR47234:SF3">
    <property type="entry name" value="SECRETIN_TONB SHORT N-TERMINAL DOMAIN-CONTAINING PROTEIN"/>
    <property type="match status" value="1"/>
</dbReference>
<feature type="domain" description="TonB-dependent receptor-like beta-barrel" evidence="13">
    <location>
        <begin position="281"/>
        <end position="780"/>
    </location>
</feature>
<dbReference type="Proteomes" id="UP000027604">
    <property type="component" value="Chromosome I"/>
</dbReference>
<comment type="subcellular location">
    <subcellularLocation>
        <location evidence="1 10">Cell outer membrane</location>
        <topology evidence="1 10">Multi-pass membrane protein</topology>
    </subcellularLocation>
</comment>
<dbReference type="EMBL" id="HG322949">
    <property type="protein sequence ID" value="CDG84462.1"/>
    <property type="molecule type" value="Genomic_DNA"/>
</dbReference>
<dbReference type="InterPro" id="IPR037066">
    <property type="entry name" value="Plug_dom_sf"/>
</dbReference>
<keyword evidence="8 15" id="KW-0675">Receptor</keyword>
<dbReference type="HOGENOM" id="CLU_010745_1_1_4"/>
<evidence type="ECO:0000313" key="16">
    <source>
        <dbReference type="Proteomes" id="UP000027604"/>
    </source>
</evidence>
<feature type="chain" id="PRO_5004798211" evidence="12">
    <location>
        <begin position="20"/>
        <end position="826"/>
    </location>
</feature>
<keyword evidence="7 10" id="KW-0472">Membrane</keyword>
<dbReference type="Gene3D" id="2.40.170.20">
    <property type="entry name" value="TonB-dependent receptor, beta-barrel domain"/>
    <property type="match status" value="1"/>
</dbReference>
<evidence type="ECO:0000259" key="14">
    <source>
        <dbReference type="Pfam" id="PF07715"/>
    </source>
</evidence>
<evidence type="ECO:0000256" key="2">
    <source>
        <dbReference type="ARBA" id="ARBA00009810"/>
    </source>
</evidence>
<keyword evidence="16" id="KW-1185">Reference proteome</keyword>
<dbReference type="Pfam" id="PF07715">
    <property type="entry name" value="Plug"/>
    <property type="match status" value="1"/>
</dbReference>
<dbReference type="PANTHER" id="PTHR47234">
    <property type="match status" value="1"/>
</dbReference>
<dbReference type="KEGG" id="jag:GJA_3850"/>
<evidence type="ECO:0000256" key="11">
    <source>
        <dbReference type="RuleBase" id="RU003357"/>
    </source>
</evidence>
<keyword evidence="6 11" id="KW-0798">TonB box</keyword>
<evidence type="ECO:0000256" key="7">
    <source>
        <dbReference type="ARBA" id="ARBA00023136"/>
    </source>
</evidence>
<evidence type="ECO:0000259" key="13">
    <source>
        <dbReference type="Pfam" id="PF00593"/>
    </source>
</evidence>
<reference evidence="15 16" key="1">
    <citation type="journal article" date="2015" name="Genome Announc.">
        <title>Genome Sequence of Mushroom Soft-Rot Pathogen Janthinobacterium agaricidamnosum.</title>
        <authorList>
            <person name="Graupner K."/>
            <person name="Lackner G."/>
            <person name="Hertweck C."/>
        </authorList>
    </citation>
    <scope>NUCLEOTIDE SEQUENCE [LARGE SCALE GENOMIC DNA]</scope>
    <source>
        <strain evidence="16">NBRC 102515 / DSM 9628</strain>
    </source>
</reference>
<dbReference type="Gene3D" id="2.170.130.10">
    <property type="entry name" value="TonB-dependent receptor, plug domain"/>
    <property type="match status" value="1"/>
</dbReference>